<accession>A0A1T4KJZ7</accession>
<feature type="transmembrane region" description="Helical" evidence="1">
    <location>
        <begin position="175"/>
        <end position="194"/>
    </location>
</feature>
<dbReference type="Proteomes" id="UP000189857">
    <property type="component" value="Unassembled WGS sequence"/>
</dbReference>
<dbReference type="EMBL" id="FUXA01000004">
    <property type="protein sequence ID" value="SJZ42739.1"/>
    <property type="molecule type" value="Genomic_DNA"/>
</dbReference>
<name>A0A1T4KJZ7_9FIRM</name>
<keyword evidence="3" id="KW-1185">Reference proteome</keyword>
<keyword evidence="1" id="KW-1133">Transmembrane helix</keyword>
<evidence type="ECO:0000313" key="2">
    <source>
        <dbReference type="EMBL" id="SJZ42739.1"/>
    </source>
</evidence>
<protein>
    <submittedName>
        <fullName evidence="2">Uncharacterized protein</fullName>
    </submittedName>
</protein>
<proteinExistence type="predicted"/>
<feature type="transmembrane region" description="Helical" evidence="1">
    <location>
        <begin position="97"/>
        <end position="118"/>
    </location>
</feature>
<organism evidence="2 3">
    <name type="scientific">Eubacterium ruminantium</name>
    <dbReference type="NCBI Taxonomy" id="42322"/>
    <lineage>
        <taxon>Bacteria</taxon>
        <taxon>Bacillati</taxon>
        <taxon>Bacillota</taxon>
        <taxon>Clostridia</taxon>
        <taxon>Eubacteriales</taxon>
        <taxon>Eubacteriaceae</taxon>
        <taxon>Eubacterium</taxon>
    </lineage>
</organism>
<keyword evidence="1" id="KW-0472">Membrane</keyword>
<dbReference type="AlphaFoldDB" id="A0A1T4KJZ7"/>
<reference evidence="2 3" key="1">
    <citation type="submission" date="2017-02" db="EMBL/GenBank/DDBJ databases">
        <authorList>
            <person name="Peterson S.W."/>
        </authorList>
    </citation>
    <scope>NUCLEOTIDE SEQUENCE [LARGE SCALE GENOMIC DNA]</scope>
    <source>
        <strain evidence="2 3">ATCC 17233</strain>
    </source>
</reference>
<feature type="transmembrane region" description="Helical" evidence="1">
    <location>
        <begin position="138"/>
        <end position="160"/>
    </location>
</feature>
<sequence>MACFLVSGAEAVAVTVVKKVEEKKEKKARENGDDIKADTSNYRIPLSRKIGWLTKMLWGGAFLLLIEHIWHGEVVPWPPFLTAMKSKEDTKVMLKEISTVGVGMALLVTAVWLVMFIVSTVMEKKGMIKESKPSKLNLSVLFLAYLGARLMWCVDGIAAVREGEKFYEFTKNNMLLEGLIIVCAIAYWLLYQLIHRKEIKAR</sequence>
<dbReference type="RefSeq" id="WP_200803226.1">
    <property type="nucleotide sequence ID" value="NZ_FMTO01000003.1"/>
</dbReference>
<evidence type="ECO:0000256" key="1">
    <source>
        <dbReference type="SAM" id="Phobius"/>
    </source>
</evidence>
<evidence type="ECO:0000313" key="3">
    <source>
        <dbReference type="Proteomes" id="UP000189857"/>
    </source>
</evidence>
<feature type="transmembrane region" description="Helical" evidence="1">
    <location>
        <begin position="52"/>
        <end position="70"/>
    </location>
</feature>
<gene>
    <name evidence="2" type="ORF">SAMN02745110_00426</name>
</gene>
<keyword evidence="1" id="KW-0812">Transmembrane</keyword>